<protein>
    <recommendedName>
        <fullName evidence="3">YkgJ family cysteine cluster protein</fullName>
    </recommendedName>
</protein>
<dbReference type="OrthoDB" id="71604at2"/>
<dbReference type="Pfam" id="PF03692">
    <property type="entry name" value="CxxCxxCC"/>
    <property type="match status" value="1"/>
</dbReference>
<evidence type="ECO:0008006" key="3">
    <source>
        <dbReference type="Google" id="ProtNLM"/>
    </source>
</evidence>
<keyword evidence="2" id="KW-1185">Reference proteome</keyword>
<evidence type="ECO:0000313" key="2">
    <source>
        <dbReference type="Proteomes" id="UP000002384"/>
    </source>
</evidence>
<dbReference type="eggNOG" id="COG0727">
    <property type="taxonomic scope" value="Bacteria"/>
</dbReference>
<evidence type="ECO:0000313" key="1">
    <source>
        <dbReference type="EMBL" id="ACK69224.1"/>
    </source>
</evidence>
<dbReference type="AlphaFoldDB" id="B7KG31"/>
<dbReference type="Proteomes" id="UP000002384">
    <property type="component" value="Chromosome"/>
</dbReference>
<gene>
    <name evidence="1" type="ordered locus">PCC7424_0768</name>
</gene>
<reference evidence="2" key="1">
    <citation type="journal article" date="2011" name="MBio">
        <title>Novel metabolic attributes of the genus Cyanothece, comprising a group of unicellular nitrogen-fixing Cyanobacteria.</title>
        <authorList>
            <person name="Bandyopadhyay A."/>
            <person name="Elvitigala T."/>
            <person name="Welsh E."/>
            <person name="Stockel J."/>
            <person name="Liberton M."/>
            <person name="Min H."/>
            <person name="Sherman L.A."/>
            <person name="Pakrasi H.B."/>
        </authorList>
    </citation>
    <scope>NUCLEOTIDE SEQUENCE [LARGE SCALE GENOMIC DNA]</scope>
    <source>
        <strain evidence="2">PCC 7424</strain>
    </source>
</reference>
<dbReference type="RefSeq" id="WP_012598171.1">
    <property type="nucleotide sequence ID" value="NC_011729.1"/>
</dbReference>
<proteinExistence type="predicted"/>
<dbReference type="EMBL" id="CP001291">
    <property type="protein sequence ID" value="ACK69224.1"/>
    <property type="molecule type" value="Genomic_DNA"/>
</dbReference>
<name>B7KG31_GLOC7</name>
<accession>B7KG31</accession>
<sequence length="198" mass="23265">MNNEQEKLETQLERSEFFTHTLLSQYSTRINEIESFLYAVIDILIQKGIVSADDFAKAVAQVRQEIVEKGESCNPNLALRMDREQDDEFIPVNCQERLPICQAVCCKLDFALSPQEVESGQIKWDLGRPYFIRQEKEGYCTHNDPETKGCKIYENRPSVCKKYSCAKDERIWKDFEKMELNQEWINHYTQQKRPKLIG</sequence>
<dbReference type="HOGENOM" id="CLU_1233962_0_0_3"/>
<dbReference type="InterPro" id="IPR005358">
    <property type="entry name" value="Puta_zinc/iron-chelating_dom"/>
</dbReference>
<dbReference type="STRING" id="65393.PCC7424_0768"/>
<dbReference type="KEGG" id="cyc:PCC7424_0768"/>
<organism evidence="1 2">
    <name type="scientific">Gloeothece citriformis (strain PCC 7424)</name>
    <name type="common">Cyanothece sp. (strain PCC 7424)</name>
    <dbReference type="NCBI Taxonomy" id="65393"/>
    <lineage>
        <taxon>Bacteria</taxon>
        <taxon>Bacillati</taxon>
        <taxon>Cyanobacteriota</taxon>
        <taxon>Cyanophyceae</taxon>
        <taxon>Oscillatoriophycideae</taxon>
        <taxon>Chroococcales</taxon>
        <taxon>Aphanothecaceae</taxon>
        <taxon>Gloeothece</taxon>
        <taxon>Gloeothece citriformis</taxon>
    </lineage>
</organism>